<protein>
    <submittedName>
        <fullName evidence="2">15715_t:CDS:1</fullName>
    </submittedName>
</protein>
<name>A0A9N8ZB02_9GLOM</name>
<keyword evidence="3" id="KW-1185">Reference proteome</keyword>
<sequence length="217" mass="25412">MATITKKSRRGRKAFIIPEKTDTTGQCHFMIVRRVPEVVKNKKKNSCRNCDISDEYVNVLSERINKLEHLINNLEKNVKDLEKRQLSINDINDTEFSRMDTDSLIKFSERFVQSTPCNQNQNEVFINQNIVPQYFDALPFDTRKKIDNNFNQYLPILRENLRKNLRENLREKIGYIRHQATGTIVAQNFFRVGQSWDKVNVRNYEIGDLASSPPGIC</sequence>
<evidence type="ECO:0000313" key="3">
    <source>
        <dbReference type="Proteomes" id="UP000789396"/>
    </source>
</evidence>
<dbReference type="AlphaFoldDB" id="A0A9N8ZB02"/>
<accession>A0A9N8ZB02</accession>
<dbReference type="OrthoDB" id="2361506at2759"/>
<evidence type="ECO:0000256" key="1">
    <source>
        <dbReference type="SAM" id="Coils"/>
    </source>
</evidence>
<dbReference type="Proteomes" id="UP000789396">
    <property type="component" value="Unassembled WGS sequence"/>
</dbReference>
<gene>
    <name evidence="2" type="ORF">RFULGI_LOCUS1732</name>
</gene>
<reference evidence="2" key="1">
    <citation type="submission" date="2021-06" db="EMBL/GenBank/DDBJ databases">
        <authorList>
            <person name="Kallberg Y."/>
            <person name="Tangrot J."/>
            <person name="Rosling A."/>
        </authorList>
    </citation>
    <scope>NUCLEOTIDE SEQUENCE</scope>
    <source>
        <strain evidence="2">IN212</strain>
    </source>
</reference>
<comment type="caution">
    <text evidence="2">The sequence shown here is derived from an EMBL/GenBank/DDBJ whole genome shotgun (WGS) entry which is preliminary data.</text>
</comment>
<dbReference type="EMBL" id="CAJVPZ010001140">
    <property type="protein sequence ID" value="CAG8485372.1"/>
    <property type="molecule type" value="Genomic_DNA"/>
</dbReference>
<feature type="coiled-coil region" evidence="1">
    <location>
        <begin position="57"/>
        <end position="91"/>
    </location>
</feature>
<proteinExistence type="predicted"/>
<organism evidence="2 3">
    <name type="scientific">Racocetra fulgida</name>
    <dbReference type="NCBI Taxonomy" id="60492"/>
    <lineage>
        <taxon>Eukaryota</taxon>
        <taxon>Fungi</taxon>
        <taxon>Fungi incertae sedis</taxon>
        <taxon>Mucoromycota</taxon>
        <taxon>Glomeromycotina</taxon>
        <taxon>Glomeromycetes</taxon>
        <taxon>Diversisporales</taxon>
        <taxon>Gigasporaceae</taxon>
        <taxon>Racocetra</taxon>
    </lineage>
</organism>
<keyword evidence="1" id="KW-0175">Coiled coil</keyword>
<evidence type="ECO:0000313" key="2">
    <source>
        <dbReference type="EMBL" id="CAG8485372.1"/>
    </source>
</evidence>